<dbReference type="Proteomes" id="UP000294933">
    <property type="component" value="Unassembled WGS sequence"/>
</dbReference>
<evidence type="ECO:0000313" key="1">
    <source>
        <dbReference type="EMBL" id="TDL18371.1"/>
    </source>
</evidence>
<keyword evidence="2" id="KW-1185">Reference proteome</keyword>
<evidence type="ECO:0000313" key="2">
    <source>
        <dbReference type="Proteomes" id="UP000294933"/>
    </source>
</evidence>
<proteinExistence type="predicted"/>
<dbReference type="EMBL" id="ML170209">
    <property type="protein sequence ID" value="TDL18371.1"/>
    <property type="molecule type" value="Genomic_DNA"/>
</dbReference>
<protein>
    <submittedName>
        <fullName evidence="1">Uncharacterized protein</fullName>
    </submittedName>
</protein>
<name>A0A4Y7PTI8_9AGAM</name>
<dbReference type="OrthoDB" id="3202382at2759"/>
<sequence length="216" mass="24564">MLCHSRPLPLKGFALLEELSVTDLKHACLRATFLEENWNSTKQPQCVTPPRVVQVIIPGEDGDYIVRVWRITSDFILVATVLGKIVCWDIDADQVAGVHTLGERWVVFNCRADYTYKRVFCICGLYPLSEGLMKFALLQVQFPAADTDARQVTFSTLATFSLPYSQVLDLYILDPFRRLVCVLFMFPESNSIGLYILFDWDTGLNALVDTEINEAW</sequence>
<organism evidence="1 2">
    <name type="scientific">Rickenella mellea</name>
    <dbReference type="NCBI Taxonomy" id="50990"/>
    <lineage>
        <taxon>Eukaryota</taxon>
        <taxon>Fungi</taxon>
        <taxon>Dikarya</taxon>
        <taxon>Basidiomycota</taxon>
        <taxon>Agaricomycotina</taxon>
        <taxon>Agaricomycetes</taxon>
        <taxon>Hymenochaetales</taxon>
        <taxon>Rickenellaceae</taxon>
        <taxon>Rickenella</taxon>
    </lineage>
</organism>
<accession>A0A4Y7PTI8</accession>
<gene>
    <name evidence="1" type="ORF">BD410DRAFT_793430</name>
</gene>
<reference evidence="1 2" key="1">
    <citation type="submission" date="2018-06" db="EMBL/GenBank/DDBJ databases">
        <title>A transcriptomic atlas of mushroom development highlights an independent origin of complex multicellularity.</title>
        <authorList>
            <consortium name="DOE Joint Genome Institute"/>
            <person name="Krizsan K."/>
            <person name="Almasi E."/>
            <person name="Merenyi Z."/>
            <person name="Sahu N."/>
            <person name="Viragh M."/>
            <person name="Koszo T."/>
            <person name="Mondo S."/>
            <person name="Kiss B."/>
            <person name="Balint B."/>
            <person name="Kues U."/>
            <person name="Barry K."/>
            <person name="Hegedus J.C."/>
            <person name="Henrissat B."/>
            <person name="Johnson J."/>
            <person name="Lipzen A."/>
            <person name="Ohm R."/>
            <person name="Nagy I."/>
            <person name="Pangilinan J."/>
            <person name="Yan J."/>
            <person name="Xiong Y."/>
            <person name="Grigoriev I.V."/>
            <person name="Hibbett D.S."/>
            <person name="Nagy L.G."/>
        </authorList>
    </citation>
    <scope>NUCLEOTIDE SEQUENCE [LARGE SCALE GENOMIC DNA]</scope>
    <source>
        <strain evidence="1 2">SZMC22713</strain>
    </source>
</reference>
<dbReference type="AlphaFoldDB" id="A0A4Y7PTI8"/>
<dbReference type="VEuPathDB" id="FungiDB:BD410DRAFT_793430"/>